<dbReference type="Pfam" id="PF01381">
    <property type="entry name" value="HTH_3"/>
    <property type="match status" value="1"/>
</dbReference>
<dbReference type="InterPro" id="IPR010982">
    <property type="entry name" value="Lambda_DNA-bd_dom_sf"/>
</dbReference>
<feature type="domain" description="HTH cro/C1-type" evidence="1">
    <location>
        <begin position="15"/>
        <end position="51"/>
    </location>
</feature>
<dbReference type="GO" id="GO:0003677">
    <property type="term" value="F:DNA binding"/>
    <property type="evidence" value="ECO:0007669"/>
    <property type="project" value="InterPro"/>
</dbReference>
<keyword evidence="3" id="KW-1185">Reference proteome</keyword>
<dbReference type="InterPro" id="IPR001387">
    <property type="entry name" value="Cro/C1-type_HTH"/>
</dbReference>
<evidence type="ECO:0000259" key="1">
    <source>
        <dbReference type="Pfam" id="PF01381"/>
    </source>
</evidence>
<dbReference type="Proteomes" id="UP000269374">
    <property type="component" value="Chromosome"/>
</dbReference>
<dbReference type="EMBL" id="CP032627">
    <property type="protein sequence ID" value="AYG01982.1"/>
    <property type="molecule type" value="Genomic_DNA"/>
</dbReference>
<dbReference type="CDD" id="cd00093">
    <property type="entry name" value="HTH_XRE"/>
    <property type="match status" value="1"/>
</dbReference>
<sequence length="60" mass="6928">MTSEIAKAIRRKAADLQLSQKEVCKEIGITPKTYSRLKVGGYHVRDTVYIKVTQWLVKDY</sequence>
<reference evidence="2 3" key="1">
    <citation type="submission" date="2018-09" db="EMBL/GenBank/DDBJ databases">
        <title>Genome sequencing of strain 1JSPR-7.</title>
        <authorList>
            <person name="Heo J."/>
            <person name="Kim S.-J."/>
            <person name="Kwon S.-W."/>
        </authorList>
    </citation>
    <scope>NUCLEOTIDE SEQUENCE [LARGE SCALE GENOMIC DNA]</scope>
    <source>
        <strain evidence="2 3">1JSPR-7</strain>
    </source>
</reference>
<name>A0A387BID5_9LACT</name>
<gene>
    <name evidence="2" type="ORF">D7I46_10450</name>
</gene>
<protein>
    <submittedName>
        <fullName evidence="2">XRE family transcriptional regulator</fullName>
    </submittedName>
</protein>
<dbReference type="Gene3D" id="1.10.260.40">
    <property type="entry name" value="lambda repressor-like DNA-binding domains"/>
    <property type="match status" value="1"/>
</dbReference>
<dbReference type="SUPFAM" id="SSF47413">
    <property type="entry name" value="lambda repressor-like DNA-binding domains"/>
    <property type="match status" value="1"/>
</dbReference>
<dbReference type="KEGG" id="lact:D7I46_10450"/>
<proteinExistence type="predicted"/>
<evidence type="ECO:0000313" key="2">
    <source>
        <dbReference type="EMBL" id="AYG01982.1"/>
    </source>
</evidence>
<accession>A0A387BID5</accession>
<dbReference type="AlphaFoldDB" id="A0A387BID5"/>
<evidence type="ECO:0000313" key="3">
    <source>
        <dbReference type="Proteomes" id="UP000269374"/>
    </source>
</evidence>
<organism evidence="2 3">
    <name type="scientific">Lactococcus allomyrinae</name>
    <dbReference type="NCBI Taxonomy" id="2419773"/>
    <lineage>
        <taxon>Bacteria</taxon>
        <taxon>Bacillati</taxon>
        <taxon>Bacillota</taxon>
        <taxon>Bacilli</taxon>
        <taxon>Lactobacillales</taxon>
        <taxon>Streptococcaceae</taxon>
        <taxon>Lactococcus</taxon>
    </lineage>
</organism>
<dbReference type="OrthoDB" id="2224539at2"/>